<comment type="caution">
    <text evidence="3">The sequence shown here is derived from an EMBL/GenBank/DDBJ whole genome shotgun (WGS) entry which is preliminary data.</text>
</comment>
<name>M3I6H4_LEPIR</name>
<gene>
    <name evidence="3" type="ORF">LEP1GSC151_3378</name>
</gene>
<evidence type="ECO:0000259" key="2">
    <source>
        <dbReference type="Pfam" id="PF00005"/>
    </source>
</evidence>
<sequence>MEPFAIELKNVHKTFGKRKILAGMDLHVKKGETLVILGPSGTGKSVTLKHITGLLEPDAGDCFIFGESISRVDSKVKRNYVQEWEFYFSREL</sequence>
<evidence type="ECO:0000313" key="4">
    <source>
        <dbReference type="Proteomes" id="UP000011776"/>
    </source>
</evidence>
<proteinExistence type="predicted"/>
<dbReference type="GO" id="GO:0005524">
    <property type="term" value="F:ATP binding"/>
    <property type="evidence" value="ECO:0007669"/>
    <property type="project" value="InterPro"/>
</dbReference>
<dbReference type="AlphaFoldDB" id="M3I6H4"/>
<dbReference type="BioCyc" id="LINT1001599:G11K9-2253-MONOMER"/>
<reference evidence="3 4" key="1">
    <citation type="submission" date="2013-02" db="EMBL/GenBank/DDBJ databases">
        <authorList>
            <person name="Harkins D.M."/>
            <person name="Durkin A.S."/>
            <person name="Brinkac L.M."/>
            <person name="Haft D.H."/>
            <person name="Selengut J.D."/>
            <person name="Sanka R."/>
            <person name="DePew J."/>
            <person name="Purushe J."/>
            <person name="Tulsiani S.M."/>
            <person name="Graham G.C."/>
            <person name="Burns M.-A."/>
            <person name="Dohnt M.F."/>
            <person name="Smythe L.D."/>
            <person name="McKay D.B."/>
            <person name="Craig S.B."/>
            <person name="Vinetz J.M."/>
            <person name="Sutton G.G."/>
            <person name="Nierman W.C."/>
            <person name="Fouts D.E."/>
        </authorList>
    </citation>
    <scope>NUCLEOTIDE SEQUENCE [LARGE SCALE GENOMIC DNA]</scope>
    <source>
        <strain evidence="3 4">LT2186</strain>
    </source>
</reference>
<dbReference type="Proteomes" id="UP000011776">
    <property type="component" value="Unassembled WGS sequence"/>
</dbReference>
<feature type="domain" description="ABC transporter" evidence="2">
    <location>
        <begin position="22"/>
        <end position="78"/>
    </location>
</feature>
<dbReference type="GO" id="GO:0016887">
    <property type="term" value="F:ATP hydrolysis activity"/>
    <property type="evidence" value="ECO:0007669"/>
    <property type="project" value="InterPro"/>
</dbReference>
<dbReference type="Gene3D" id="3.40.50.300">
    <property type="entry name" value="P-loop containing nucleotide triphosphate hydrolases"/>
    <property type="match status" value="1"/>
</dbReference>
<evidence type="ECO:0000256" key="1">
    <source>
        <dbReference type="ARBA" id="ARBA00022448"/>
    </source>
</evidence>
<dbReference type="EMBL" id="AFME02000164">
    <property type="protein sequence ID" value="EMG11492.1"/>
    <property type="molecule type" value="Genomic_DNA"/>
</dbReference>
<dbReference type="PANTHER" id="PTHR43023:SF6">
    <property type="entry name" value="INTERMEMBRANE PHOSPHOLIPID TRANSPORT SYSTEM ATP-BINDING PROTEIN MLAF"/>
    <property type="match status" value="1"/>
</dbReference>
<protein>
    <recommendedName>
        <fullName evidence="2">ABC transporter domain-containing protein</fullName>
    </recommendedName>
</protein>
<dbReference type="PANTHER" id="PTHR43023">
    <property type="entry name" value="PROTEIN TRIGALACTOSYLDIACYLGLYCEROL 3, CHLOROPLASTIC"/>
    <property type="match status" value="1"/>
</dbReference>
<keyword evidence="1" id="KW-0813">Transport</keyword>
<dbReference type="InterPro" id="IPR003439">
    <property type="entry name" value="ABC_transporter-like_ATP-bd"/>
</dbReference>
<dbReference type="InterPro" id="IPR027417">
    <property type="entry name" value="P-loop_NTPase"/>
</dbReference>
<dbReference type="SUPFAM" id="SSF52540">
    <property type="entry name" value="P-loop containing nucleoside triphosphate hydrolases"/>
    <property type="match status" value="1"/>
</dbReference>
<organism evidence="3 4">
    <name type="scientific">Leptospira interrogans serovar Grippotyphosa str. LT2186</name>
    <dbReference type="NCBI Taxonomy" id="1001599"/>
    <lineage>
        <taxon>Bacteria</taxon>
        <taxon>Pseudomonadati</taxon>
        <taxon>Spirochaetota</taxon>
        <taxon>Spirochaetia</taxon>
        <taxon>Leptospirales</taxon>
        <taxon>Leptospiraceae</taxon>
        <taxon>Leptospira</taxon>
    </lineage>
</organism>
<evidence type="ECO:0000313" key="3">
    <source>
        <dbReference type="EMBL" id="EMG11492.1"/>
    </source>
</evidence>
<accession>M3I6H4</accession>
<dbReference type="Pfam" id="PF00005">
    <property type="entry name" value="ABC_tran"/>
    <property type="match status" value="1"/>
</dbReference>